<evidence type="ECO:0000256" key="1">
    <source>
        <dbReference type="SAM" id="Phobius"/>
    </source>
</evidence>
<dbReference type="PANTHER" id="PTHR30188:SF13">
    <property type="entry name" value="CONSERVED HYPOTHETICAL INTEGRAL MEMBRANE PROTEIN YRBE3B"/>
    <property type="match status" value="1"/>
</dbReference>
<comment type="caution">
    <text evidence="2">The sequence shown here is derived from an EMBL/GenBank/DDBJ whole genome shotgun (WGS) entry which is preliminary data.</text>
</comment>
<keyword evidence="1" id="KW-0812">Transmembrane</keyword>
<proteinExistence type="predicted"/>
<feature type="transmembrane region" description="Helical" evidence="1">
    <location>
        <begin position="220"/>
        <end position="241"/>
    </location>
</feature>
<dbReference type="Proteomes" id="UP000051677">
    <property type="component" value="Unassembled WGS sequence"/>
</dbReference>
<dbReference type="PANTHER" id="PTHR30188">
    <property type="entry name" value="ABC TRANSPORTER PERMEASE PROTEIN-RELATED"/>
    <property type="match status" value="1"/>
</dbReference>
<dbReference type="AlphaFoldDB" id="A0A0Q2LWI5"/>
<dbReference type="EMBL" id="LKTM01000046">
    <property type="protein sequence ID" value="KQH80082.1"/>
    <property type="molecule type" value="Genomic_DNA"/>
</dbReference>
<dbReference type="OrthoDB" id="3745645at2"/>
<accession>A0A0Q2LWI5</accession>
<feature type="transmembrane region" description="Helical" evidence="1">
    <location>
        <begin position="170"/>
        <end position="190"/>
    </location>
</feature>
<feature type="transmembrane region" description="Helical" evidence="1">
    <location>
        <begin position="92"/>
        <end position="116"/>
    </location>
</feature>
<feature type="transmembrane region" description="Helical" evidence="1">
    <location>
        <begin position="60"/>
        <end position="86"/>
    </location>
</feature>
<dbReference type="GO" id="GO:0005548">
    <property type="term" value="F:phospholipid transporter activity"/>
    <property type="evidence" value="ECO:0007669"/>
    <property type="project" value="TreeGrafter"/>
</dbReference>
<dbReference type="InterPro" id="IPR030802">
    <property type="entry name" value="Permease_MalE"/>
</dbReference>
<gene>
    <name evidence="2" type="ORF">AO501_30545</name>
</gene>
<protein>
    <submittedName>
        <fullName evidence="2">ABC transporter permease</fullName>
    </submittedName>
</protein>
<sequence length="289" mass="30302">MSTAAVVRSRFPRATANVNKYAGSVTRGLDETGQLAWFVLTSLGQIPHAIHYYRKETLRLIAQIGMGTGAMAVVGGTAAIVGFVTLSGSSLIAIQGFATLGNIGVEAFTGFFSALINVRIAAPVVTGISLAATVGAGATAELGAMRISEEIDALEVMGIKSISYLTSTRVVAGLVVIIPLYALAMIMAFLSPQVVTTLLYGQSSGTYEHYFRTFLRPDDVFWSFLEAIIIAGIVMVTHCYYGFNAGGGPVGVGEAVGRSMRFSLISVQVVVLSAALALYGVNPNFALTV</sequence>
<keyword evidence="1" id="KW-0472">Membrane</keyword>
<name>A0A0Q2LWI5_MYCGO</name>
<dbReference type="STRING" id="1778.A9W97_05955"/>
<evidence type="ECO:0000313" key="3">
    <source>
        <dbReference type="Proteomes" id="UP000051677"/>
    </source>
</evidence>
<dbReference type="RefSeq" id="WP_055577065.1">
    <property type="nucleotide sequence ID" value="NZ_LKTM01000046.1"/>
</dbReference>
<feature type="transmembrane region" description="Helical" evidence="1">
    <location>
        <begin position="262"/>
        <end position="281"/>
    </location>
</feature>
<keyword evidence="1" id="KW-1133">Transmembrane helix</keyword>
<reference evidence="2 3" key="1">
    <citation type="submission" date="2015-10" db="EMBL/GenBank/DDBJ databases">
        <title>Mycobacterium gordonae draft genome assembly.</title>
        <authorList>
            <person name="Ustinova V."/>
            <person name="Smirnova T."/>
            <person name="Blagodatskikh K."/>
            <person name="Varlamov D."/>
            <person name="Larionova E."/>
            <person name="Chernousova L."/>
        </authorList>
    </citation>
    <scope>NUCLEOTIDE SEQUENCE [LARGE SCALE GENOMIC DNA]</scope>
    <source>
        <strain evidence="2 3">CTRI 14-8773</strain>
    </source>
</reference>
<dbReference type="Pfam" id="PF02405">
    <property type="entry name" value="MlaE"/>
    <property type="match status" value="1"/>
</dbReference>
<organism evidence="2 3">
    <name type="scientific">Mycobacterium gordonae</name>
    <dbReference type="NCBI Taxonomy" id="1778"/>
    <lineage>
        <taxon>Bacteria</taxon>
        <taxon>Bacillati</taxon>
        <taxon>Actinomycetota</taxon>
        <taxon>Actinomycetes</taxon>
        <taxon>Mycobacteriales</taxon>
        <taxon>Mycobacteriaceae</taxon>
        <taxon>Mycobacterium</taxon>
    </lineage>
</organism>
<evidence type="ECO:0000313" key="2">
    <source>
        <dbReference type="EMBL" id="KQH80082.1"/>
    </source>
</evidence>
<dbReference type="GO" id="GO:0043190">
    <property type="term" value="C:ATP-binding cassette (ABC) transporter complex"/>
    <property type="evidence" value="ECO:0007669"/>
    <property type="project" value="InterPro"/>
</dbReference>